<feature type="compositionally biased region" description="Basic and acidic residues" evidence="1">
    <location>
        <begin position="22"/>
        <end position="37"/>
    </location>
</feature>
<sequence>MVTCRDEMSGESMFSKSILTSRSKESTGRSTEELREKSSSLVVDNLHPFDIRVERSGTGYNVSWTMDKSSVEHRVKRYVVKWYDARDGSELGSASTAANKRYIALLCYKLMDSVYHTTLHIVQGDEIE</sequence>
<dbReference type="RefSeq" id="XP_029344021.1">
    <property type="nucleotide sequence ID" value="XM_029488161.1"/>
</dbReference>
<dbReference type="AlphaFoldDB" id="A0A8R2NQE1"/>
<dbReference type="EnsemblMetazoa" id="XM_029488161.1">
    <property type="protein sequence ID" value="XP_029344021.1"/>
    <property type="gene ID" value="LOC100573884"/>
</dbReference>
<evidence type="ECO:0000313" key="2">
    <source>
        <dbReference type="EnsemblMetazoa" id="XP_029344021.1"/>
    </source>
</evidence>
<feature type="compositionally biased region" description="Polar residues" evidence="1">
    <location>
        <begin position="12"/>
        <end position="21"/>
    </location>
</feature>
<dbReference type="OrthoDB" id="6625861at2759"/>
<keyword evidence="3" id="KW-1185">Reference proteome</keyword>
<accession>A0A8R2NQE1</accession>
<protein>
    <submittedName>
        <fullName evidence="2">Uncharacterized protein</fullName>
    </submittedName>
</protein>
<dbReference type="Proteomes" id="UP000007819">
    <property type="component" value="Chromosome A1"/>
</dbReference>
<reference evidence="3" key="1">
    <citation type="submission" date="2010-06" db="EMBL/GenBank/DDBJ databases">
        <authorList>
            <person name="Jiang H."/>
            <person name="Abraham K."/>
            <person name="Ali S."/>
            <person name="Alsbrooks S.L."/>
            <person name="Anim B.N."/>
            <person name="Anosike U.S."/>
            <person name="Attaway T."/>
            <person name="Bandaranaike D.P."/>
            <person name="Battles P.K."/>
            <person name="Bell S.N."/>
            <person name="Bell A.V."/>
            <person name="Beltran B."/>
            <person name="Bickham C."/>
            <person name="Bustamante Y."/>
            <person name="Caleb T."/>
            <person name="Canada A."/>
            <person name="Cardenas V."/>
            <person name="Carter K."/>
            <person name="Chacko J."/>
            <person name="Chandrabose M.N."/>
            <person name="Chavez D."/>
            <person name="Chavez A."/>
            <person name="Chen L."/>
            <person name="Chu H.-S."/>
            <person name="Claassen K.J."/>
            <person name="Cockrell R."/>
            <person name="Collins M."/>
            <person name="Cooper J.A."/>
            <person name="Cree A."/>
            <person name="Curry S.M."/>
            <person name="Da Y."/>
            <person name="Dao M.D."/>
            <person name="Das B."/>
            <person name="Davila M.-L."/>
            <person name="Davy-Carroll L."/>
            <person name="Denson S."/>
            <person name="Dinh H."/>
            <person name="Ebong V.E."/>
            <person name="Edwards J.R."/>
            <person name="Egan A."/>
            <person name="El-Daye J."/>
            <person name="Escobedo L."/>
            <person name="Fernandez S."/>
            <person name="Fernando P.R."/>
            <person name="Flagg N."/>
            <person name="Forbes L.D."/>
            <person name="Fowler R.G."/>
            <person name="Fu Q."/>
            <person name="Gabisi R.A."/>
            <person name="Ganer J."/>
            <person name="Garbino Pronczuk A."/>
            <person name="Garcia R.M."/>
            <person name="Garner T."/>
            <person name="Garrett T.E."/>
            <person name="Gonzalez D.A."/>
            <person name="Hamid H."/>
            <person name="Hawkins E.S."/>
            <person name="Hirani K."/>
            <person name="Hogues M.E."/>
            <person name="Hollins B."/>
            <person name="Hsiao C.-H."/>
            <person name="Jabil R."/>
            <person name="James M.L."/>
            <person name="Jhangiani S.N."/>
            <person name="Johnson B."/>
            <person name="Johnson Q."/>
            <person name="Joshi V."/>
            <person name="Kalu J.B."/>
            <person name="Kam C."/>
            <person name="Kashfia A."/>
            <person name="Keebler J."/>
            <person name="Kisamo H."/>
            <person name="Kovar C.L."/>
            <person name="Lago L.A."/>
            <person name="Lai C.-Y."/>
            <person name="Laidlaw J."/>
            <person name="Lara F."/>
            <person name="Le T.-K."/>
            <person name="Lee S.L."/>
            <person name="Legall F.H."/>
            <person name="Lemon S.J."/>
            <person name="Lewis L.R."/>
            <person name="Li B."/>
            <person name="Liu Y."/>
            <person name="Liu Y.-S."/>
            <person name="Lopez J."/>
            <person name="Lozado R.J."/>
            <person name="Lu J."/>
            <person name="Madu R.C."/>
            <person name="Maheshwari M."/>
            <person name="Maheshwari R."/>
            <person name="Malloy K."/>
            <person name="Martinez E."/>
            <person name="Mathew T."/>
            <person name="Mercado I.C."/>
            <person name="Mercado C."/>
            <person name="Meyer B."/>
            <person name="Montgomery K."/>
            <person name="Morgan M.B."/>
            <person name="Munidasa M."/>
            <person name="Nazareth L.V."/>
            <person name="Nelson J."/>
            <person name="Ng B.M."/>
            <person name="Nguyen N.B."/>
            <person name="Nguyen P.Q."/>
            <person name="Nguyen T."/>
            <person name="Obregon M."/>
            <person name="Okwuonu G.O."/>
            <person name="Onwere C.G."/>
            <person name="Orozco G."/>
            <person name="Parra A."/>
            <person name="Patel S."/>
            <person name="Patil S."/>
            <person name="Perez A."/>
            <person name="Perez Y."/>
            <person name="Pham C."/>
            <person name="Primus E.L."/>
            <person name="Pu L.-L."/>
            <person name="Puazo M."/>
            <person name="Qin X."/>
            <person name="Quiroz J.B."/>
            <person name="Reese J."/>
            <person name="Richards S."/>
            <person name="Rives C.M."/>
            <person name="Robberts R."/>
            <person name="Ruiz S.J."/>
            <person name="Ruiz M.J."/>
            <person name="Santibanez J."/>
            <person name="Schneider B.W."/>
            <person name="Sisson I."/>
            <person name="Smith M."/>
            <person name="Sodergren E."/>
            <person name="Song X.-Z."/>
            <person name="Song B.B."/>
            <person name="Summersgill H."/>
            <person name="Thelus R."/>
            <person name="Thornton R.D."/>
            <person name="Trejos Z.Y."/>
            <person name="Usmani K."/>
            <person name="Vattathil S."/>
            <person name="Villasana D."/>
            <person name="Walker D.L."/>
            <person name="Wang S."/>
            <person name="Wang K."/>
            <person name="White C.S."/>
            <person name="Williams A.C."/>
            <person name="Williamson J."/>
            <person name="Wilson K."/>
            <person name="Woghiren I.O."/>
            <person name="Woodworth J.R."/>
            <person name="Worley K.C."/>
            <person name="Wright R.A."/>
            <person name="Wu W."/>
            <person name="Young L."/>
            <person name="Zhang L."/>
            <person name="Zhang J."/>
            <person name="Zhu Y."/>
            <person name="Muzny D.M."/>
            <person name="Weinstock G."/>
            <person name="Gibbs R.A."/>
        </authorList>
    </citation>
    <scope>NUCLEOTIDE SEQUENCE [LARGE SCALE GENOMIC DNA]</scope>
    <source>
        <strain evidence="3">LSR1</strain>
    </source>
</reference>
<dbReference type="GeneID" id="100573884"/>
<reference evidence="2" key="2">
    <citation type="submission" date="2022-06" db="UniProtKB">
        <authorList>
            <consortium name="EnsemblMetazoa"/>
        </authorList>
    </citation>
    <scope>IDENTIFICATION</scope>
</reference>
<evidence type="ECO:0000313" key="3">
    <source>
        <dbReference type="Proteomes" id="UP000007819"/>
    </source>
</evidence>
<evidence type="ECO:0000256" key="1">
    <source>
        <dbReference type="SAM" id="MobiDB-lite"/>
    </source>
</evidence>
<proteinExistence type="predicted"/>
<feature type="region of interest" description="Disordered" evidence="1">
    <location>
        <begin position="1"/>
        <end position="37"/>
    </location>
</feature>
<name>A0A8R2NQE1_ACYPI</name>
<organism evidence="2 3">
    <name type="scientific">Acyrthosiphon pisum</name>
    <name type="common">Pea aphid</name>
    <dbReference type="NCBI Taxonomy" id="7029"/>
    <lineage>
        <taxon>Eukaryota</taxon>
        <taxon>Metazoa</taxon>
        <taxon>Ecdysozoa</taxon>
        <taxon>Arthropoda</taxon>
        <taxon>Hexapoda</taxon>
        <taxon>Insecta</taxon>
        <taxon>Pterygota</taxon>
        <taxon>Neoptera</taxon>
        <taxon>Paraneoptera</taxon>
        <taxon>Hemiptera</taxon>
        <taxon>Sternorrhyncha</taxon>
        <taxon>Aphidomorpha</taxon>
        <taxon>Aphidoidea</taxon>
        <taxon>Aphididae</taxon>
        <taxon>Macrosiphini</taxon>
        <taxon>Acyrthosiphon</taxon>
    </lineage>
</organism>